<sequence length="239" mass="25819">MNVAPTGRPPVIELDGLGLTYPGPPPVAALHPCDLRVEQGEFVTIVGPSGSGKSTLLNVLGLLDDPTQGTYLLQGEDTSSANDSRKAALRGRHIGFVFQSFHLLPHRTAQENVELAMLYQRKPRRIRRRKAAEVLTRVGLAHRAQALPTQLSGGERQRVAISRALVSEPSLLLCDEPTGNLDSETAASILGLLDQLHHDGMTILVITHDKQVAERGQRILTIRDGVLFETAPVEGGVPC</sequence>
<dbReference type="Proteomes" id="UP000659767">
    <property type="component" value="Unassembled WGS sequence"/>
</dbReference>
<dbReference type="InterPro" id="IPR015854">
    <property type="entry name" value="ABC_transpr_LolD-like"/>
</dbReference>
<keyword evidence="3 5" id="KW-0067">ATP-binding</keyword>
<dbReference type="RefSeq" id="WP_128817659.1">
    <property type="nucleotide sequence ID" value="NZ_BMSZ01000018.1"/>
</dbReference>
<organism evidence="5 6">
    <name type="scientific">Streptomyces badius</name>
    <dbReference type="NCBI Taxonomy" id="1941"/>
    <lineage>
        <taxon>Bacteria</taxon>
        <taxon>Bacillati</taxon>
        <taxon>Actinomycetota</taxon>
        <taxon>Actinomycetes</taxon>
        <taxon>Kitasatosporales</taxon>
        <taxon>Streptomycetaceae</taxon>
        <taxon>Streptomyces</taxon>
    </lineage>
</organism>
<proteinExistence type="predicted"/>
<dbReference type="PROSITE" id="PS50893">
    <property type="entry name" value="ABC_TRANSPORTER_2"/>
    <property type="match status" value="1"/>
</dbReference>
<dbReference type="SMART" id="SM00382">
    <property type="entry name" value="AAA"/>
    <property type="match status" value="1"/>
</dbReference>
<dbReference type="InterPro" id="IPR003439">
    <property type="entry name" value="ABC_transporter-like_ATP-bd"/>
</dbReference>
<dbReference type="PANTHER" id="PTHR24220:SF86">
    <property type="entry name" value="ABC TRANSPORTER ABCH.1"/>
    <property type="match status" value="1"/>
</dbReference>
<dbReference type="InterPro" id="IPR017871">
    <property type="entry name" value="ABC_transporter-like_CS"/>
</dbReference>
<gene>
    <name evidence="5" type="ORF">GCM10010253_56310</name>
</gene>
<evidence type="ECO:0000313" key="5">
    <source>
        <dbReference type="EMBL" id="GGS74050.1"/>
    </source>
</evidence>
<comment type="caution">
    <text evidence="5">The sequence shown here is derived from an EMBL/GenBank/DDBJ whole genome shotgun (WGS) entry which is preliminary data.</text>
</comment>
<dbReference type="SUPFAM" id="SSF52540">
    <property type="entry name" value="P-loop containing nucleoside triphosphate hydrolases"/>
    <property type="match status" value="1"/>
</dbReference>
<dbReference type="InterPro" id="IPR003593">
    <property type="entry name" value="AAA+_ATPase"/>
</dbReference>
<name>A0ABQ2TJU2_STRBA</name>
<keyword evidence="6" id="KW-1185">Reference proteome</keyword>
<dbReference type="Pfam" id="PF00005">
    <property type="entry name" value="ABC_tran"/>
    <property type="match status" value="1"/>
</dbReference>
<dbReference type="CDD" id="cd03255">
    <property type="entry name" value="ABC_MJ0796_LolCDE_FtsE"/>
    <property type="match status" value="1"/>
</dbReference>
<evidence type="ECO:0000256" key="1">
    <source>
        <dbReference type="ARBA" id="ARBA00022448"/>
    </source>
</evidence>
<dbReference type="InterPro" id="IPR017911">
    <property type="entry name" value="MacB-like_ATP-bd"/>
</dbReference>
<keyword evidence="1" id="KW-0813">Transport</keyword>
<evidence type="ECO:0000259" key="4">
    <source>
        <dbReference type="PROSITE" id="PS50893"/>
    </source>
</evidence>
<evidence type="ECO:0000313" key="6">
    <source>
        <dbReference type="Proteomes" id="UP000659767"/>
    </source>
</evidence>
<protein>
    <submittedName>
        <fullName evidence="5">ABC transporter ATP-binding protein</fullName>
    </submittedName>
</protein>
<dbReference type="InterPro" id="IPR027417">
    <property type="entry name" value="P-loop_NTPase"/>
</dbReference>
<feature type="domain" description="ABC transporter" evidence="4">
    <location>
        <begin position="12"/>
        <end position="237"/>
    </location>
</feature>
<dbReference type="Gene3D" id="3.40.50.300">
    <property type="entry name" value="P-loop containing nucleotide triphosphate hydrolases"/>
    <property type="match status" value="1"/>
</dbReference>
<evidence type="ECO:0000256" key="2">
    <source>
        <dbReference type="ARBA" id="ARBA00022741"/>
    </source>
</evidence>
<evidence type="ECO:0000256" key="3">
    <source>
        <dbReference type="ARBA" id="ARBA00022840"/>
    </source>
</evidence>
<dbReference type="PANTHER" id="PTHR24220">
    <property type="entry name" value="IMPORT ATP-BINDING PROTEIN"/>
    <property type="match status" value="1"/>
</dbReference>
<reference evidence="6" key="1">
    <citation type="journal article" date="2019" name="Int. J. Syst. Evol. Microbiol.">
        <title>The Global Catalogue of Microorganisms (GCM) 10K type strain sequencing project: providing services to taxonomists for standard genome sequencing and annotation.</title>
        <authorList>
            <consortium name="The Broad Institute Genomics Platform"/>
            <consortium name="The Broad Institute Genome Sequencing Center for Infectious Disease"/>
            <person name="Wu L."/>
            <person name="Ma J."/>
        </authorList>
    </citation>
    <scope>NUCLEOTIDE SEQUENCE [LARGE SCALE GENOMIC DNA]</scope>
    <source>
        <strain evidence="6">JCM 4350</strain>
    </source>
</reference>
<dbReference type="EMBL" id="BMSZ01000018">
    <property type="protein sequence ID" value="GGS74050.1"/>
    <property type="molecule type" value="Genomic_DNA"/>
</dbReference>
<dbReference type="PROSITE" id="PS00211">
    <property type="entry name" value="ABC_TRANSPORTER_1"/>
    <property type="match status" value="1"/>
</dbReference>
<accession>A0ABQ2TJU2</accession>
<keyword evidence="2" id="KW-0547">Nucleotide-binding</keyword>
<dbReference type="GO" id="GO:0005524">
    <property type="term" value="F:ATP binding"/>
    <property type="evidence" value="ECO:0007669"/>
    <property type="project" value="UniProtKB-KW"/>
</dbReference>